<dbReference type="EMBL" id="GGFM01011956">
    <property type="protein sequence ID" value="MBW32707.1"/>
    <property type="molecule type" value="Transcribed_RNA"/>
</dbReference>
<organism evidence="2">
    <name type="scientific">Anopheles braziliensis</name>
    <dbReference type="NCBI Taxonomy" id="58242"/>
    <lineage>
        <taxon>Eukaryota</taxon>
        <taxon>Metazoa</taxon>
        <taxon>Ecdysozoa</taxon>
        <taxon>Arthropoda</taxon>
        <taxon>Hexapoda</taxon>
        <taxon>Insecta</taxon>
        <taxon>Pterygota</taxon>
        <taxon>Neoptera</taxon>
        <taxon>Endopterygota</taxon>
        <taxon>Diptera</taxon>
        <taxon>Nematocera</taxon>
        <taxon>Culicoidea</taxon>
        <taxon>Culicidae</taxon>
        <taxon>Anophelinae</taxon>
        <taxon>Anopheles</taxon>
    </lineage>
</organism>
<evidence type="ECO:0000313" key="2">
    <source>
        <dbReference type="EMBL" id="MBW32707.1"/>
    </source>
</evidence>
<proteinExistence type="predicted"/>
<keyword evidence="1" id="KW-0732">Signal</keyword>
<dbReference type="AlphaFoldDB" id="A0A2M3ZVW8"/>
<name>A0A2M3ZVW8_9DIPT</name>
<sequence length="96" mass="10873">MFWRIFETVALCAIKPLVADYREADAYCRELLELVKKTPYGVLAGTGCVLCLRVQQIHRQTPLLGCSLFSAVFLSTFWSKQNNSITKSHIHLVLTV</sequence>
<feature type="signal peptide" evidence="1">
    <location>
        <begin position="1"/>
        <end position="19"/>
    </location>
</feature>
<feature type="chain" id="PRO_5014979756" evidence="1">
    <location>
        <begin position="20"/>
        <end position="96"/>
    </location>
</feature>
<accession>A0A2M3ZVW8</accession>
<evidence type="ECO:0000256" key="1">
    <source>
        <dbReference type="SAM" id="SignalP"/>
    </source>
</evidence>
<reference evidence="2" key="1">
    <citation type="submission" date="2018-01" db="EMBL/GenBank/DDBJ databases">
        <title>An insight into the sialome of Amazonian anophelines.</title>
        <authorList>
            <person name="Ribeiro J.M."/>
            <person name="Scarpassa V."/>
            <person name="Calvo E."/>
        </authorList>
    </citation>
    <scope>NUCLEOTIDE SEQUENCE</scope>
    <source>
        <tissue evidence="2">Salivary glands</tissue>
    </source>
</reference>
<protein>
    <submittedName>
        <fullName evidence="2">Putative secreted peptide</fullName>
    </submittedName>
</protein>